<dbReference type="InterPro" id="IPR051491">
    <property type="entry name" value="Recombinase/Transposase-rel"/>
</dbReference>
<evidence type="ECO:0000313" key="6">
    <source>
        <dbReference type="EMBL" id="MDB9540745.1"/>
    </source>
</evidence>
<dbReference type="Pfam" id="PF00376">
    <property type="entry name" value="MerR"/>
    <property type="match status" value="1"/>
</dbReference>
<dbReference type="NCBIfam" id="NF033518">
    <property type="entry name" value="transpos_IS607"/>
    <property type="match status" value="1"/>
</dbReference>
<evidence type="ECO:0000313" key="7">
    <source>
        <dbReference type="Proteomes" id="UP001212499"/>
    </source>
</evidence>
<dbReference type="InterPro" id="IPR006118">
    <property type="entry name" value="Recombinase_CS"/>
</dbReference>
<dbReference type="PANTHER" id="PTHR36172:SF1">
    <property type="entry name" value="RESOLVASE-RELATED"/>
    <property type="match status" value="1"/>
</dbReference>
<name>A0ABT5ATX7_9CYAN</name>
<evidence type="ECO:0000256" key="4">
    <source>
        <dbReference type="PROSITE-ProRule" id="PRU10137"/>
    </source>
</evidence>
<comment type="caution">
    <text evidence="6">The sequence shown here is derived from an EMBL/GenBank/DDBJ whole genome shotgun (WGS) entry which is preliminary data.</text>
</comment>
<dbReference type="Gene3D" id="3.40.50.1390">
    <property type="entry name" value="Resolvase, N-terminal catalytic domain"/>
    <property type="match status" value="1"/>
</dbReference>
<proteinExistence type="predicted"/>
<dbReference type="PROSITE" id="PS00397">
    <property type="entry name" value="RECOMBINASES_1"/>
    <property type="match status" value="1"/>
</dbReference>
<dbReference type="Gene3D" id="1.10.1660.10">
    <property type="match status" value="1"/>
</dbReference>
<dbReference type="Proteomes" id="UP001212499">
    <property type="component" value="Unassembled WGS sequence"/>
</dbReference>
<dbReference type="PROSITE" id="PS50937">
    <property type="entry name" value="HTH_MERR_2"/>
    <property type="match status" value="1"/>
</dbReference>
<dbReference type="CDD" id="cd04762">
    <property type="entry name" value="HTH_MerR-trunc"/>
    <property type="match status" value="1"/>
</dbReference>
<dbReference type="RefSeq" id="WP_271733995.1">
    <property type="nucleotide sequence ID" value="NZ_JANQDP010000163.1"/>
</dbReference>
<dbReference type="Gene3D" id="1.10.287.2170">
    <property type="match status" value="1"/>
</dbReference>
<evidence type="ECO:0000256" key="1">
    <source>
        <dbReference type="ARBA" id="ARBA00022908"/>
    </source>
</evidence>
<dbReference type="InterPro" id="IPR048046">
    <property type="entry name" value="Transpos_IS607"/>
</dbReference>
<dbReference type="Pfam" id="PF00239">
    <property type="entry name" value="Resolvase"/>
    <property type="match status" value="1"/>
</dbReference>
<evidence type="ECO:0000256" key="2">
    <source>
        <dbReference type="ARBA" id="ARBA00023125"/>
    </source>
</evidence>
<dbReference type="SUPFAM" id="SSF53041">
    <property type="entry name" value="Resolvase-like"/>
    <property type="match status" value="1"/>
</dbReference>
<dbReference type="EMBL" id="JAQMUH010000156">
    <property type="protein sequence ID" value="MDB9540745.1"/>
    <property type="molecule type" value="Genomic_DNA"/>
</dbReference>
<dbReference type="InterPro" id="IPR006119">
    <property type="entry name" value="Resolv_N"/>
</dbReference>
<dbReference type="PANTHER" id="PTHR36172">
    <property type="match status" value="1"/>
</dbReference>
<dbReference type="SMART" id="SM00857">
    <property type="entry name" value="Resolvase"/>
    <property type="match status" value="1"/>
</dbReference>
<protein>
    <submittedName>
        <fullName evidence="6">IS607 family transposase</fullName>
    </submittedName>
</protein>
<reference evidence="6 7" key="1">
    <citation type="submission" date="2023-01" db="EMBL/GenBank/DDBJ databases">
        <title>Genomes from the Australian National Cyanobacteria Reference Collection.</title>
        <authorList>
            <person name="Willis A."/>
            <person name="Lee E.M.F."/>
        </authorList>
    </citation>
    <scope>NUCLEOTIDE SEQUENCE [LARGE SCALE GENOMIC DNA]</scope>
    <source>
        <strain evidence="6 7">CS-1033</strain>
    </source>
</reference>
<keyword evidence="7" id="KW-1185">Reference proteome</keyword>
<evidence type="ECO:0000259" key="5">
    <source>
        <dbReference type="PROSITE" id="PS50937"/>
    </source>
</evidence>
<keyword evidence="3" id="KW-0233">DNA recombination</keyword>
<accession>A0ABT5ATX7</accession>
<feature type="domain" description="HTH merR-type" evidence="5">
    <location>
        <begin position="1"/>
        <end position="51"/>
    </location>
</feature>
<dbReference type="InterPro" id="IPR000551">
    <property type="entry name" value="MerR-type_HTH_dom"/>
</dbReference>
<keyword evidence="2" id="KW-0238">DNA-binding</keyword>
<gene>
    <name evidence="6" type="ORF">PN457_13965</name>
</gene>
<dbReference type="InterPro" id="IPR036162">
    <property type="entry name" value="Resolvase-like_N_sf"/>
</dbReference>
<organism evidence="6 7">
    <name type="scientific">Anabaenopsis arnoldii</name>
    <dbReference type="NCBI Taxonomy" id="2152938"/>
    <lineage>
        <taxon>Bacteria</taxon>
        <taxon>Bacillati</taxon>
        <taxon>Cyanobacteriota</taxon>
        <taxon>Cyanophyceae</taxon>
        <taxon>Nostocales</taxon>
        <taxon>Nodulariaceae</taxon>
        <taxon>Anabaenopsis</taxon>
    </lineage>
</organism>
<dbReference type="InterPro" id="IPR009061">
    <property type="entry name" value="DNA-bd_dom_put_sf"/>
</dbReference>
<keyword evidence="1" id="KW-0229">DNA integration</keyword>
<feature type="active site" description="O-(5'-phospho-DNA)-serine intermediate" evidence="4">
    <location>
        <position position="66"/>
    </location>
</feature>
<dbReference type="SUPFAM" id="SSF46955">
    <property type="entry name" value="Putative DNA-binding domain"/>
    <property type="match status" value="1"/>
</dbReference>
<evidence type="ECO:0000256" key="3">
    <source>
        <dbReference type="ARBA" id="ARBA00023172"/>
    </source>
</evidence>
<sequence length="216" mass="24723">MFKPHEFAKKIGVSVKTLQRWDSVGKLPAKRTLSGHRFYTEDDLLIAQGMKPIESKRKVIVYCRVSSSGQQPELKNQISAMETFCLNRGLSVDDWVSEIGGGLNFKRKKFLSIMMSMLKGEISTIVVAHKDRMCRFAFDFILELATSVRCEIIVANQESLSPQQELVEDLMAIIHCFSGRLYGLRNYSKEIKERLKKAIDEPKQDITELDNKEIQC</sequence>